<keyword evidence="2" id="KW-0472">Membrane</keyword>
<name>A0A3N0YXP1_ANAGA</name>
<dbReference type="Proteomes" id="UP000281406">
    <property type="component" value="Unassembled WGS sequence"/>
</dbReference>
<dbReference type="OrthoDB" id="8933168at2759"/>
<feature type="transmembrane region" description="Helical" evidence="2">
    <location>
        <begin position="12"/>
        <end position="34"/>
    </location>
</feature>
<reference evidence="3 4" key="1">
    <citation type="submission" date="2018-10" db="EMBL/GenBank/DDBJ databases">
        <title>Genome assembly for a Yunnan-Guizhou Plateau 3E fish, Anabarilius grahami (Regan), and its evolutionary and genetic applications.</title>
        <authorList>
            <person name="Jiang W."/>
        </authorList>
    </citation>
    <scope>NUCLEOTIDE SEQUENCE [LARGE SCALE GENOMIC DNA]</scope>
    <source>
        <strain evidence="3">AG-KIZ</strain>
        <tissue evidence="3">Muscle</tissue>
    </source>
</reference>
<evidence type="ECO:0000313" key="3">
    <source>
        <dbReference type="EMBL" id="ROL50900.1"/>
    </source>
</evidence>
<evidence type="ECO:0000313" key="4">
    <source>
        <dbReference type="Proteomes" id="UP000281406"/>
    </source>
</evidence>
<feature type="region of interest" description="Disordered" evidence="1">
    <location>
        <begin position="200"/>
        <end position="233"/>
    </location>
</feature>
<gene>
    <name evidence="3" type="ORF">DPX16_3534</name>
</gene>
<keyword evidence="2" id="KW-0812">Transmembrane</keyword>
<keyword evidence="4" id="KW-1185">Reference proteome</keyword>
<comment type="caution">
    <text evidence="3">The sequence shown here is derived from an EMBL/GenBank/DDBJ whole genome shotgun (WGS) entry which is preliminary data.</text>
</comment>
<keyword evidence="2" id="KW-1133">Transmembrane helix</keyword>
<dbReference type="AlphaFoldDB" id="A0A3N0YXP1"/>
<sequence>MAQVLHTRGFLSSLVALFAGDVWYIIVVMEFVLMGSGECSSTGMSEEVQMLLNDQPGEHTGRQVQELNRGVLCQTVTCLGGTVSAQLHTGWTDEHTRALIQWRVALFTGKRNAKDLSKYTNEDLKCPQDGEVTAASWKWCAVLDEAIGGGPSITPPNLIASSGPDVAVTSPSSVRSTSVRSGRKRKDIEVRLICEMEEKEAEREIEAVEREERREREDREREERRDREMREGEERFLQLLAKKNLNKKY</sequence>
<dbReference type="EMBL" id="RJVU01019282">
    <property type="protein sequence ID" value="ROL50900.1"/>
    <property type="molecule type" value="Genomic_DNA"/>
</dbReference>
<evidence type="ECO:0000256" key="1">
    <source>
        <dbReference type="SAM" id="MobiDB-lite"/>
    </source>
</evidence>
<accession>A0A3N0YXP1</accession>
<organism evidence="3 4">
    <name type="scientific">Anabarilius grahami</name>
    <name type="common">Kanglang fish</name>
    <name type="synonym">Barilius grahami</name>
    <dbReference type="NCBI Taxonomy" id="495550"/>
    <lineage>
        <taxon>Eukaryota</taxon>
        <taxon>Metazoa</taxon>
        <taxon>Chordata</taxon>
        <taxon>Craniata</taxon>
        <taxon>Vertebrata</taxon>
        <taxon>Euteleostomi</taxon>
        <taxon>Actinopterygii</taxon>
        <taxon>Neopterygii</taxon>
        <taxon>Teleostei</taxon>
        <taxon>Ostariophysi</taxon>
        <taxon>Cypriniformes</taxon>
        <taxon>Xenocyprididae</taxon>
        <taxon>Xenocypridinae</taxon>
        <taxon>Xenocypridinae incertae sedis</taxon>
        <taxon>Anabarilius</taxon>
    </lineage>
</organism>
<protein>
    <submittedName>
        <fullName evidence="3">Uncharacterized protein</fullName>
    </submittedName>
</protein>
<evidence type="ECO:0000256" key="2">
    <source>
        <dbReference type="SAM" id="Phobius"/>
    </source>
</evidence>
<proteinExistence type="predicted"/>